<reference evidence="3 4" key="1">
    <citation type="submission" date="2018-12" db="EMBL/GenBank/DDBJ databases">
        <title>Draft genome sequence of Xylaria grammica IHI A82.</title>
        <authorList>
            <person name="Buettner E."/>
            <person name="Kellner H."/>
        </authorList>
    </citation>
    <scope>NUCLEOTIDE SEQUENCE [LARGE SCALE GENOMIC DNA]</scope>
    <source>
        <strain evidence="3 4">IHI A82</strain>
    </source>
</reference>
<dbReference type="Pfam" id="PF20516">
    <property type="entry name" value="PDDEXK_12"/>
    <property type="match status" value="1"/>
</dbReference>
<evidence type="ECO:0000313" key="4">
    <source>
        <dbReference type="Proteomes" id="UP000286045"/>
    </source>
</evidence>
<dbReference type="Proteomes" id="UP000286045">
    <property type="component" value="Unassembled WGS sequence"/>
</dbReference>
<feature type="region of interest" description="Disordered" evidence="1">
    <location>
        <begin position="12"/>
        <end position="142"/>
    </location>
</feature>
<dbReference type="InterPro" id="IPR046797">
    <property type="entry name" value="PDDEXK_12"/>
</dbReference>
<comment type="caution">
    <text evidence="3">The sequence shown here is derived from an EMBL/GenBank/DDBJ whole genome shotgun (WGS) entry which is preliminary data.</text>
</comment>
<proteinExistence type="predicted"/>
<feature type="compositionally biased region" description="Low complexity" evidence="1">
    <location>
        <begin position="107"/>
        <end position="126"/>
    </location>
</feature>
<dbReference type="STRING" id="363999.A0A439D8I7"/>
<accession>A0A439D8I7</accession>
<evidence type="ECO:0000313" key="3">
    <source>
        <dbReference type="EMBL" id="RWA10710.1"/>
    </source>
</evidence>
<sequence>MGPDIIQAWVHHVNESQSSLSPPGSRKRKRTVLTDMDNAPRRSPRKHGGDNNNRTVQDAAISLPDPSATPRAKRILPARTYYHTLRDGDGDGNDDDSANPLQRNPLSSHSTRSISHTSSRSTRSTSPVKRAQDLRKLQKPVHFIHQSPRDLAATIGAVNKRSLDLFKRINSKITTRRGILPLQLRDILLPELGYGLEENDDEDVSHMFSDRAQPITNDGNHNGGQRLKDRRRQILVAAYNQRDVPEDQVLRQFDLLDELETLLDIVTRTKEFKAVLRSEAAWNEHIHGRVLALALAEYPEVRAENVTRANIAKPFQPLARPELDLEVPLSTKMIDYALLLDPVDQLSGHIRDFVARLQLQTFNQSNYEPLRTAPSGVFVETKVETKRYPEARAQLGIWLATWFGRVSEFHSTSDLIVPVLIATAEAWELWFAIDRRDYFDVCGPLVIGSTDDLQSIYLLRYCLSCLGGWMSTDFRCWVKVCVGTN</sequence>
<evidence type="ECO:0000259" key="2">
    <source>
        <dbReference type="Pfam" id="PF20516"/>
    </source>
</evidence>
<dbReference type="EMBL" id="RYZI01000104">
    <property type="protein sequence ID" value="RWA10710.1"/>
    <property type="molecule type" value="Genomic_DNA"/>
</dbReference>
<gene>
    <name evidence="3" type="ORF">EKO27_g4387</name>
</gene>
<organism evidence="3 4">
    <name type="scientific">Xylaria grammica</name>
    <dbReference type="NCBI Taxonomy" id="363999"/>
    <lineage>
        <taxon>Eukaryota</taxon>
        <taxon>Fungi</taxon>
        <taxon>Dikarya</taxon>
        <taxon>Ascomycota</taxon>
        <taxon>Pezizomycotina</taxon>
        <taxon>Sordariomycetes</taxon>
        <taxon>Xylariomycetidae</taxon>
        <taxon>Xylariales</taxon>
        <taxon>Xylariaceae</taxon>
        <taxon>Xylaria</taxon>
    </lineage>
</organism>
<protein>
    <recommendedName>
        <fullName evidence="2">PD-(D/E)XK nuclease-like domain-containing protein</fullName>
    </recommendedName>
</protein>
<feature type="domain" description="PD-(D/E)XK nuclease-like" evidence="2">
    <location>
        <begin position="246"/>
        <end position="475"/>
    </location>
</feature>
<evidence type="ECO:0000256" key="1">
    <source>
        <dbReference type="SAM" id="MobiDB-lite"/>
    </source>
</evidence>
<dbReference type="AlphaFoldDB" id="A0A439D8I7"/>
<keyword evidence="4" id="KW-1185">Reference proteome</keyword>
<name>A0A439D8I7_9PEZI</name>